<organism evidence="1 2">
    <name type="scientific">Romanomermis culicivorax</name>
    <name type="common">Nematode worm</name>
    <dbReference type="NCBI Taxonomy" id="13658"/>
    <lineage>
        <taxon>Eukaryota</taxon>
        <taxon>Metazoa</taxon>
        <taxon>Ecdysozoa</taxon>
        <taxon>Nematoda</taxon>
        <taxon>Enoplea</taxon>
        <taxon>Dorylaimia</taxon>
        <taxon>Mermithida</taxon>
        <taxon>Mermithoidea</taxon>
        <taxon>Mermithidae</taxon>
        <taxon>Romanomermis</taxon>
    </lineage>
</organism>
<keyword evidence="1" id="KW-1185">Reference proteome</keyword>
<dbReference type="AlphaFoldDB" id="A0A915I2P7"/>
<evidence type="ECO:0000313" key="1">
    <source>
        <dbReference type="Proteomes" id="UP000887565"/>
    </source>
</evidence>
<accession>A0A915I2P7</accession>
<proteinExistence type="predicted"/>
<dbReference type="Proteomes" id="UP000887565">
    <property type="component" value="Unplaced"/>
</dbReference>
<reference evidence="2" key="1">
    <citation type="submission" date="2022-11" db="UniProtKB">
        <authorList>
            <consortium name="WormBaseParasite"/>
        </authorList>
    </citation>
    <scope>IDENTIFICATION</scope>
</reference>
<dbReference type="WBParaSite" id="nRc.2.0.1.t08402-RA">
    <property type="protein sequence ID" value="nRc.2.0.1.t08402-RA"/>
    <property type="gene ID" value="nRc.2.0.1.g08402"/>
</dbReference>
<sequence length="89" mass="10314">MPGCDSLKRTIRNIQHHNANLLPNPATLNDLELPHDYKITNRGDQFLLYDNDNGNDRTRYENDADFALQLRMLLALAFVPLNRVEESFD</sequence>
<evidence type="ECO:0000313" key="2">
    <source>
        <dbReference type="WBParaSite" id="nRc.2.0.1.t08402-RA"/>
    </source>
</evidence>
<protein>
    <submittedName>
        <fullName evidence="2">Uncharacterized protein</fullName>
    </submittedName>
</protein>
<name>A0A915I2P7_ROMCU</name>